<feature type="active site" evidence="6 7">
    <location>
        <position position="97"/>
    </location>
</feature>
<dbReference type="SMART" id="SM00054">
    <property type="entry name" value="EFh"/>
    <property type="match status" value="3"/>
</dbReference>
<accession>A0A4D5R9T0</accession>
<dbReference type="GO" id="GO:0005737">
    <property type="term" value="C:cytoplasm"/>
    <property type="evidence" value="ECO:0007669"/>
    <property type="project" value="TreeGrafter"/>
</dbReference>
<dbReference type="CDD" id="cd00214">
    <property type="entry name" value="Calpain_III"/>
    <property type="match status" value="1"/>
</dbReference>
<keyword evidence="3 7" id="KW-0378">Hydrolase</keyword>
<evidence type="ECO:0000256" key="6">
    <source>
        <dbReference type="PIRSR" id="PIRSR622684-1"/>
    </source>
</evidence>
<dbReference type="PROSITE" id="PS00139">
    <property type="entry name" value="THIOL_PROTEASE_CYS"/>
    <property type="match status" value="1"/>
</dbReference>
<dbReference type="Gene3D" id="3.90.70.10">
    <property type="entry name" value="Cysteine proteinases"/>
    <property type="match status" value="1"/>
</dbReference>
<dbReference type="FunFam" id="3.90.70.10:FF:000001">
    <property type="entry name" value="Calpain-1 catalytic subunit"/>
    <property type="match status" value="1"/>
</dbReference>
<dbReference type="PROSITE" id="PS00018">
    <property type="entry name" value="EF_HAND_1"/>
    <property type="match status" value="1"/>
</dbReference>
<evidence type="ECO:0000259" key="9">
    <source>
        <dbReference type="PROSITE" id="PS50222"/>
    </source>
</evidence>
<dbReference type="PRINTS" id="PR00704">
    <property type="entry name" value="CALPAIN"/>
</dbReference>
<gene>
    <name evidence="10" type="primary">calpain B</name>
</gene>
<dbReference type="InterPro" id="IPR001300">
    <property type="entry name" value="Peptidase_C2_calpain_cat"/>
</dbReference>
<dbReference type="Gene3D" id="1.10.238.10">
    <property type="entry name" value="EF-hand"/>
    <property type="match status" value="1"/>
</dbReference>
<dbReference type="Pfam" id="PF00648">
    <property type="entry name" value="Peptidase_C2"/>
    <property type="match status" value="1"/>
</dbReference>
<evidence type="ECO:0000256" key="4">
    <source>
        <dbReference type="ARBA" id="ARBA00022807"/>
    </source>
</evidence>
<dbReference type="Pfam" id="PF13833">
    <property type="entry name" value="EF-hand_8"/>
    <property type="match status" value="1"/>
</dbReference>
<dbReference type="FunFam" id="2.60.120.380:FF:000002">
    <property type="entry name" value="calpain-3 isoform X1"/>
    <property type="match status" value="1"/>
</dbReference>
<evidence type="ECO:0000256" key="5">
    <source>
        <dbReference type="ARBA" id="ARBA00022837"/>
    </source>
</evidence>
<name>A0A4D5R9T0_SCOVI</name>
<feature type="active site" evidence="6 7">
    <location>
        <position position="253"/>
    </location>
</feature>
<evidence type="ECO:0000256" key="2">
    <source>
        <dbReference type="ARBA" id="ARBA00022670"/>
    </source>
</evidence>
<dbReference type="SUPFAM" id="SSF47473">
    <property type="entry name" value="EF-hand"/>
    <property type="match status" value="1"/>
</dbReference>
<dbReference type="InterPro" id="IPR036213">
    <property type="entry name" value="Calpain_III_sf"/>
</dbReference>
<dbReference type="GO" id="GO:0004198">
    <property type="term" value="F:calcium-dependent cysteine-type endopeptidase activity"/>
    <property type="evidence" value="ECO:0007669"/>
    <property type="project" value="InterPro"/>
</dbReference>
<dbReference type="GO" id="GO:0006508">
    <property type="term" value="P:proteolysis"/>
    <property type="evidence" value="ECO:0007669"/>
    <property type="project" value="UniProtKB-KW"/>
</dbReference>
<evidence type="ECO:0000256" key="7">
    <source>
        <dbReference type="PROSITE-ProRule" id="PRU00239"/>
    </source>
</evidence>
<dbReference type="InterPro" id="IPR033883">
    <property type="entry name" value="C2_III"/>
</dbReference>
<dbReference type="PANTHER" id="PTHR10183:SF433">
    <property type="entry name" value="CALPAIN-A-RELATED"/>
    <property type="match status" value="1"/>
</dbReference>
<comment type="similarity">
    <text evidence="1">Belongs to the peptidase C2 family.</text>
</comment>
<evidence type="ECO:0000256" key="1">
    <source>
        <dbReference type="ARBA" id="ARBA00007623"/>
    </source>
</evidence>
<dbReference type="InterPro" id="IPR000169">
    <property type="entry name" value="Pept_cys_AS"/>
</dbReference>
<evidence type="ECO:0000256" key="3">
    <source>
        <dbReference type="ARBA" id="ARBA00022801"/>
    </source>
</evidence>
<proteinExistence type="inferred from homology"/>
<dbReference type="Pfam" id="PF13405">
    <property type="entry name" value="EF-hand_6"/>
    <property type="match status" value="1"/>
</dbReference>
<dbReference type="InterPro" id="IPR022683">
    <property type="entry name" value="Calpain_III"/>
</dbReference>
<dbReference type="Gene3D" id="2.60.120.380">
    <property type="match status" value="1"/>
</dbReference>
<dbReference type="SUPFAM" id="SSF54001">
    <property type="entry name" value="Cysteine proteinases"/>
    <property type="match status" value="1"/>
</dbReference>
<keyword evidence="5" id="KW-0106">Calcium</keyword>
<dbReference type="CDD" id="cd00044">
    <property type="entry name" value="CysPc"/>
    <property type="match status" value="1"/>
</dbReference>
<feature type="domain" description="Calpain catalytic" evidence="8">
    <location>
        <begin position="42"/>
        <end position="341"/>
    </location>
</feature>
<evidence type="ECO:0000259" key="8">
    <source>
        <dbReference type="PROSITE" id="PS50203"/>
    </source>
</evidence>
<dbReference type="CDD" id="cd16196">
    <property type="entry name" value="EFh_PEF_CalpA_B"/>
    <property type="match status" value="1"/>
</dbReference>
<dbReference type="InterPro" id="IPR038765">
    <property type="entry name" value="Papain-like_cys_pep_sf"/>
</dbReference>
<dbReference type="Pfam" id="PF01067">
    <property type="entry name" value="Calpain_III"/>
    <property type="match status" value="1"/>
</dbReference>
<dbReference type="EMBL" id="GGNE01000384">
    <property type="protein sequence ID" value="MIC88925.1"/>
    <property type="molecule type" value="Transcribed_RNA"/>
</dbReference>
<dbReference type="InterPro" id="IPR011992">
    <property type="entry name" value="EF-hand-dom_pair"/>
</dbReference>
<feature type="active site" evidence="6 7">
    <location>
        <position position="281"/>
    </location>
</feature>
<dbReference type="PROSITE" id="PS50222">
    <property type="entry name" value="EF_HAND_2"/>
    <property type="match status" value="1"/>
</dbReference>
<dbReference type="InterPro" id="IPR018247">
    <property type="entry name" value="EF_Hand_1_Ca_BS"/>
</dbReference>
<dbReference type="SMART" id="SM00230">
    <property type="entry name" value="CysPc"/>
    <property type="match status" value="1"/>
</dbReference>
<dbReference type="GO" id="GO:0005509">
    <property type="term" value="F:calcium ion binding"/>
    <property type="evidence" value="ECO:0007669"/>
    <property type="project" value="InterPro"/>
</dbReference>
<dbReference type="SUPFAM" id="SSF49758">
    <property type="entry name" value="Calpain large subunit, middle domain (domain III)"/>
    <property type="match status" value="1"/>
</dbReference>
<sequence>MPYQHKNTTVYFFGEQGSGLRPRGDVQDFYKLRRQCLSDGILFEDPEFPAQDSSIYYSRSPPRPFEWKRPSELVDDPHLFVEGASRFDVIQGELGDCWLLAAVANLTLYPQIFHKVVPDDQSFVDDYAGIFHFRFWQYGRWVDVVVDDRLPTYYGRLILLQSKDKNEFWSALLEKAYAKLHGSYESLKGGTTCEAMEDFTGGVTEVYELDKAPSNMFTIMLKAYERMSLLGCSITPDPSVTEAELPNGLIRGHAYSITAVKMVEIRTGRKSGKIPLLRIRNPWGNEAEWKGAWSDKSREWKYIPDNEKEDLGLTFDADGEFWMSFADFMKNFMTLEICNLSPDALDDEILTDSSKKVWATQFYEGCWSRGVSAGGCRNYIETFWYNPQYLITLEDPDEDDDEDKCTVIIALMQKNRRAQRKKGLDHLTIGFAIYNLKDPDNSPRPLPKKYFEYNASVARSPSFINLREVTSRFKLNPGTYCIIPSTFEPNEEGEFVLRVFSEKKNQMTEFDNNIGEGEIDDRVERPDDTPGKKDALKESFRKIAGDDLEIDAYELKEVLDFVLQKEFEFGGFGLNLCRAMVAMMDTDRSGKLGLEEFMQLWQSVVTWKNVFKLYDKDNSGALNTFELRSALTSAGYSMNWKVLRILRFRYGNKDGTISFEDFIGCAVKLKNMIDLFRKKDVKKLNLANFTIEEWIEATMYA</sequence>
<feature type="domain" description="EF-hand" evidence="9">
    <location>
        <begin position="602"/>
        <end position="637"/>
    </location>
</feature>
<organism evidence="10">
    <name type="scientific">Scolopendra viridis</name>
    <name type="common">Giant centipede</name>
    <dbReference type="NCBI Taxonomy" id="118503"/>
    <lineage>
        <taxon>Eukaryota</taxon>
        <taxon>Metazoa</taxon>
        <taxon>Ecdysozoa</taxon>
        <taxon>Arthropoda</taxon>
        <taxon>Myriapoda</taxon>
        <taxon>Chilopoda</taxon>
        <taxon>Pleurostigmophora</taxon>
        <taxon>Scolopendromorpha</taxon>
        <taxon>Scolopendridae</taxon>
        <taxon>Scolopendra</taxon>
    </lineage>
</organism>
<dbReference type="SMART" id="SM00720">
    <property type="entry name" value="calpain_III"/>
    <property type="match status" value="1"/>
</dbReference>
<dbReference type="AlphaFoldDB" id="A0A4D5R9T0"/>
<dbReference type="InterPro" id="IPR002048">
    <property type="entry name" value="EF_hand_dom"/>
</dbReference>
<dbReference type="PROSITE" id="PS50203">
    <property type="entry name" value="CALPAIN_CAT"/>
    <property type="match status" value="1"/>
</dbReference>
<keyword evidence="4 7" id="KW-0788">Thiol protease</keyword>
<dbReference type="PANTHER" id="PTHR10183">
    <property type="entry name" value="CALPAIN"/>
    <property type="match status" value="1"/>
</dbReference>
<protein>
    <submittedName>
        <fullName evidence="10">Calpain B</fullName>
    </submittedName>
</protein>
<dbReference type="InterPro" id="IPR022684">
    <property type="entry name" value="Calpain_cysteine_protease"/>
</dbReference>
<keyword evidence="2 7" id="KW-0645">Protease</keyword>
<reference evidence="10" key="1">
    <citation type="journal article" date="2018" name="Toxicon">
        <title>Venom-gland transcriptomics and venom proteomics of the giant Florida blue centipede, Scolopendra viridis.</title>
        <authorList>
            <person name="Ward M.J."/>
            <person name="Rokyta D.R."/>
        </authorList>
    </citation>
    <scope>NUCLEOTIDE SEQUENCE</scope>
    <source>
        <tissue evidence="10">Venom gland</tissue>
    </source>
</reference>
<evidence type="ECO:0000313" key="10">
    <source>
        <dbReference type="EMBL" id="MIC88925.1"/>
    </source>
</evidence>
<dbReference type="InterPro" id="IPR022682">
    <property type="entry name" value="Calpain_domain_III"/>
</dbReference>